<reference evidence="3 4" key="1">
    <citation type="submission" date="2018-08" db="EMBL/GenBank/DDBJ databases">
        <title>Genomic investigation of the strawberry pathogen Phytophthora fragariae indicates pathogenicity is determined by transcriptional variation in three key races.</title>
        <authorList>
            <person name="Adams T.M."/>
            <person name="Armitage A.D."/>
            <person name="Sobczyk M.K."/>
            <person name="Bates H.J."/>
            <person name="Dunwell J.M."/>
            <person name="Nellist C.F."/>
            <person name="Harrison R.J."/>
        </authorList>
    </citation>
    <scope>NUCLEOTIDE SEQUENCE [LARGE SCALE GENOMIC DNA]</scope>
    <source>
        <strain evidence="3 4">NOV-27</strain>
    </source>
</reference>
<feature type="compositionally biased region" description="Polar residues" evidence="1">
    <location>
        <begin position="1"/>
        <end position="11"/>
    </location>
</feature>
<proteinExistence type="predicted"/>
<evidence type="ECO:0000256" key="1">
    <source>
        <dbReference type="SAM" id="MobiDB-lite"/>
    </source>
</evidence>
<feature type="compositionally biased region" description="Low complexity" evidence="1">
    <location>
        <begin position="12"/>
        <end position="42"/>
    </location>
</feature>
<comment type="caution">
    <text evidence="3">The sequence shown here is derived from an EMBL/GenBank/DDBJ whole genome shotgun (WGS) entry which is preliminary data.</text>
</comment>
<evidence type="ECO:0000259" key="2">
    <source>
        <dbReference type="Pfam" id="PF25273"/>
    </source>
</evidence>
<evidence type="ECO:0000313" key="4">
    <source>
        <dbReference type="Proteomes" id="UP000433483"/>
    </source>
</evidence>
<feature type="compositionally biased region" description="Acidic residues" evidence="1">
    <location>
        <begin position="71"/>
        <end position="117"/>
    </location>
</feature>
<dbReference type="AlphaFoldDB" id="A0A6A3VP22"/>
<dbReference type="Proteomes" id="UP000433483">
    <property type="component" value="Unassembled WGS sequence"/>
</dbReference>
<dbReference type="PANTHER" id="PTHR34415">
    <property type="entry name" value="INTEGRASE CATALYTIC DOMAIN-CONTAINING PROTEIN"/>
    <property type="match status" value="1"/>
</dbReference>
<accession>A0A6A3VP22</accession>
<feature type="domain" description="DUF7869" evidence="2">
    <location>
        <begin position="431"/>
        <end position="611"/>
    </location>
</feature>
<protein>
    <recommendedName>
        <fullName evidence="2">DUF7869 domain-containing protein</fullName>
    </recommendedName>
</protein>
<feature type="region of interest" description="Disordered" evidence="1">
    <location>
        <begin position="1"/>
        <end position="117"/>
    </location>
</feature>
<sequence length="734" mass="82204">MSSHQPSPTLPASTESSAPETRSTPSPTPSLSAPSTGAALSSEDSCPPQEADVQLAQNTSGADSVLNDASSGEEESDEPDSEEPDDSDDEDWSDDDGSADEEDVTGESAESEADVEEEDISINLLDVDLQQCVTNLICDDACERRCLQGKAGELEWLACSLGQMSKLEKTTCILTLLGVLMQTDTAERRRGNGEREKFHYYLPFVGRVCRPSLARYLGVQPLTIQCYKKRVRDGNIAAKVHGNRLNKNASKIDLVWLVKWFKEFAAEVGEVVPVRVRMQKTKDGMVKKYYSREDYTLLPATFTWEALYDEMHKFVSLGLRVCEPTRSTFRKLLSVHCPNNKIRSAQSNVCDLCTIYQSRMRRGACAEQVEELGQHTESARRMRREYKKDKAAVHASDGSSSDVAVLVMDFSQNLTIPSVTTTPSQWYFCSLLAVNVFGIFYENEGAQTNYVYDEFVSGKGSDQINSMLQHFIRTVLLPAGKKHLIVYADNCSGQNKNNYVIKFFLAQVQMGVFERIDYKFIVKGHTKNSCDRGFGHIRRHVGRADCWKMDHIVSAVIEAATSSSAVHISRGKEFFKSYKPLVTELYKKLVGVQQYQIFSMEATKPGVVQCKKGPDDEPVEQDLRRKVDGVLTESTKVERMLTHFLEDLSPPTLNAEKKTELYTKIRPYVPDEFQDDPIYTAPSQDQQDDAKSAKQARREHRAAMANAAKENSDRRGRNEGSTSAATKKRKTNSE</sequence>
<gene>
    <name evidence="3" type="ORF">PF005_g29940</name>
</gene>
<dbReference type="EMBL" id="QXGB01004904">
    <property type="protein sequence ID" value="KAE9164641.1"/>
    <property type="molecule type" value="Genomic_DNA"/>
</dbReference>
<feature type="region of interest" description="Disordered" evidence="1">
    <location>
        <begin position="672"/>
        <end position="734"/>
    </location>
</feature>
<keyword evidence="4" id="KW-1185">Reference proteome</keyword>
<dbReference type="Pfam" id="PF25273">
    <property type="entry name" value="DUF7869"/>
    <property type="match status" value="1"/>
</dbReference>
<dbReference type="PANTHER" id="PTHR34415:SF1">
    <property type="entry name" value="INTEGRASE CATALYTIC DOMAIN-CONTAINING PROTEIN"/>
    <property type="match status" value="1"/>
</dbReference>
<dbReference type="InterPro" id="IPR057191">
    <property type="entry name" value="DUF7869"/>
</dbReference>
<evidence type="ECO:0000313" key="3">
    <source>
        <dbReference type="EMBL" id="KAE9164641.1"/>
    </source>
</evidence>
<name>A0A6A3VP22_9STRA</name>
<organism evidence="3 4">
    <name type="scientific">Phytophthora fragariae</name>
    <dbReference type="NCBI Taxonomy" id="53985"/>
    <lineage>
        <taxon>Eukaryota</taxon>
        <taxon>Sar</taxon>
        <taxon>Stramenopiles</taxon>
        <taxon>Oomycota</taxon>
        <taxon>Peronosporomycetes</taxon>
        <taxon>Peronosporales</taxon>
        <taxon>Peronosporaceae</taxon>
        <taxon>Phytophthora</taxon>
    </lineage>
</organism>
<dbReference type="OrthoDB" id="166559at2759"/>